<gene>
    <name evidence="1" type="ORF">C4B59_12580</name>
</gene>
<evidence type="ECO:0000313" key="2">
    <source>
        <dbReference type="Proteomes" id="UP000248329"/>
    </source>
</evidence>
<protein>
    <submittedName>
        <fullName evidence="1">Uncharacterized protein</fullName>
    </submittedName>
</protein>
<accession>A0AC61L0G5</accession>
<dbReference type="EMBL" id="PQXF01000031">
    <property type="protein sequence ID" value="PXF58919.1"/>
    <property type="molecule type" value="Genomic_DNA"/>
</dbReference>
<reference evidence="1" key="1">
    <citation type="submission" date="2018-01" db="EMBL/GenBank/DDBJ databases">
        <authorList>
            <person name="Krukenberg V."/>
        </authorList>
    </citation>
    <scope>NUCLEOTIDE SEQUENCE</scope>
    <source>
        <strain evidence="1">E20ANME2</strain>
    </source>
</reference>
<name>A0AC61L0G5_9EURY</name>
<proteinExistence type="predicted"/>
<comment type="caution">
    <text evidence="1">The sequence shown here is derived from an EMBL/GenBank/DDBJ whole genome shotgun (WGS) entry which is preliminary data.</text>
</comment>
<dbReference type="Proteomes" id="UP000248329">
    <property type="component" value="Unassembled WGS sequence"/>
</dbReference>
<sequence>MSGRVHAEAKAASKSSFTPVRTGLLQRSSANHAGPATAPPIVQEVLRSPGQPLDAATRAHMEPRFGHDFGQVRVHTDVRAVESARRVNALAYTVGQSIVFGTGSYAPETAQGKKILAHELAHTVQQGDQSSLPHQLKIGHLDDKYEGVADHVGSHILDGISFKANRYPKHEASLHGVIQRRVIHGGDILYEGTCEHLACDSKWACCNPQSDIHCPGKTSSDASNTCPDERWTALFTCDSTCENAIANGCDDADNWMAIPYSRFARRKCDQDLVICANNAFTHAYVRDRSEGEHWEVSTGIVNALGVPHGTFSGAIYGDENDPDFLRDSRCRSPPSEQEQQPIEVAQSEEADGEEMEITDASTSSHSITFRGLCIRTPFGPGQVRFNSCTAAQLNDYAVIPETGTALTMPPANGVWYDSDGFWQRHHRPKSEWFKVGNHCDMDVTCAGDSFNTLVCCNLAASVFRGIPRWVSTPHSTSNPF</sequence>
<organism evidence="1 2">
    <name type="scientific">Candidatus Methanogaster sp</name>
    <dbReference type="NCBI Taxonomy" id="3386292"/>
    <lineage>
        <taxon>Archaea</taxon>
        <taxon>Methanobacteriati</taxon>
        <taxon>Methanobacteriota</taxon>
        <taxon>Stenosarchaea group</taxon>
        <taxon>Methanomicrobia</taxon>
        <taxon>Methanosarcinales</taxon>
        <taxon>ANME-2 cluster</taxon>
        <taxon>Candidatus Methanogasteraceae</taxon>
        <taxon>Candidatus Methanogaster</taxon>
    </lineage>
</organism>
<evidence type="ECO:0000313" key="1">
    <source>
        <dbReference type="EMBL" id="PXF58919.1"/>
    </source>
</evidence>